<comment type="caution">
    <text evidence="2">The sequence shown here is derived from an EMBL/GenBank/DDBJ whole genome shotgun (WGS) entry which is preliminary data.</text>
</comment>
<accession>A0ABR4I094</accession>
<evidence type="ECO:0000313" key="2">
    <source>
        <dbReference type="EMBL" id="KAL2820422.1"/>
    </source>
</evidence>
<keyword evidence="1" id="KW-0732">Signal</keyword>
<dbReference type="Proteomes" id="UP001610334">
    <property type="component" value="Unassembled WGS sequence"/>
</dbReference>
<name>A0ABR4I094_9EURO</name>
<evidence type="ECO:0000256" key="1">
    <source>
        <dbReference type="SAM" id="SignalP"/>
    </source>
</evidence>
<evidence type="ECO:0000313" key="3">
    <source>
        <dbReference type="Proteomes" id="UP001610334"/>
    </source>
</evidence>
<proteinExistence type="predicted"/>
<organism evidence="2 3">
    <name type="scientific">Aspergillus granulosus</name>
    <dbReference type="NCBI Taxonomy" id="176169"/>
    <lineage>
        <taxon>Eukaryota</taxon>
        <taxon>Fungi</taxon>
        <taxon>Dikarya</taxon>
        <taxon>Ascomycota</taxon>
        <taxon>Pezizomycotina</taxon>
        <taxon>Eurotiomycetes</taxon>
        <taxon>Eurotiomycetidae</taxon>
        <taxon>Eurotiales</taxon>
        <taxon>Aspergillaceae</taxon>
        <taxon>Aspergillus</taxon>
        <taxon>Aspergillus subgen. Nidulantes</taxon>
    </lineage>
</organism>
<gene>
    <name evidence="2" type="ORF">BJX63DRAFT_380757</name>
</gene>
<feature type="chain" id="PRO_5045601616" description="Secreted protein" evidence="1">
    <location>
        <begin position="21"/>
        <end position="105"/>
    </location>
</feature>
<protein>
    <recommendedName>
        <fullName evidence="4">Secreted protein</fullName>
    </recommendedName>
</protein>
<feature type="signal peptide" evidence="1">
    <location>
        <begin position="1"/>
        <end position="20"/>
    </location>
</feature>
<evidence type="ECO:0008006" key="4">
    <source>
        <dbReference type="Google" id="ProtNLM"/>
    </source>
</evidence>
<sequence length="105" mass="10926">MVVAVWGVVVVVSVVPGGSSVTVPMTQYDLVGSRSGQVMPGFSAWKSLTDSPHVPAKLSHVAPLPGVVSKRQSTSWRNKADASAGMSPPATRWISCIIVNAKVVA</sequence>
<dbReference type="EMBL" id="JBFXLT010000007">
    <property type="protein sequence ID" value="KAL2820422.1"/>
    <property type="molecule type" value="Genomic_DNA"/>
</dbReference>
<keyword evidence="3" id="KW-1185">Reference proteome</keyword>
<reference evidence="2 3" key="1">
    <citation type="submission" date="2024-07" db="EMBL/GenBank/DDBJ databases">
        <title>Section-level genome sequencing and comparative genomics of Aspergillus sections Usti and Cavernicolus.</title>
        <authorList>
            <consortium name="Lawrence Berkeley National Laboratory"/>
            <person name="Nybo J.L."/>
            <person name="Vesth T.C."/>
            <person name="Theobald S."/>
            <person name="Frisvad J.C."/>
            <person name="Larsen T.O."/>
            <person name="Kjaerboelling I."/>
            <person name="Rothschild-Mancinelli K."/>
            <person name="Lyhne E.K."/>
            <person name="Kogle M.E."/>
            <person name="Barry K."/>
            <person name="Clum A."/>
            <person name="Na H."/>
            <person name="Ledsgaard L."/>
            <person name="Lin J."/>
            <person name="Lipzen A."/>
            <person name="Kuo A."/>
            <person name="Riley R."/>
            <person name="Mondo S."/>
            <person name="Labutti K."/>
            <person name="Haridas S."/>
            <person name="Pangalinan J."/>
            <person name="Salamov A.A."/>
            <person name="Simmons B.A."/>
            <person name="Magnuson J.K."/>
            <person name="Chen J."/>
            <person name="Drula E."/>
            <person name="Henrissat B."/>
            <person name="Wiebenga A."/>
            <person name="Lubbers R.J."/>
            <person name="Gomes A.C."/>
            <person name="Makela M.R."/>
            <person name="Stajich J."/>
            <person name="Grigoriev I.V."/>
            <person name="Mortensen U.H."/>
            <person name="De Vries R.P."/>
            <person name="Baker S.E."/>
            <person name="Andersen M.R."/>
        </authorList>
    </citation>
    <scope>NUCLEOTIDE SEQUENCE [LARGE SCALE GENOMIC DNA]</scope>
    <source>
        <strain evidence="2 3">CBS 588.65</strain>
    </source>
</reference>